<dbReference type="Proteomes" id="UP000504615">
    <property type="component" value="Unplaced"/>
</dbReference>
<gene>
    <name evidence="2" type="primary">LOC105430242</name>
</gene>
<keyword evidence="1" id="KW-1185">Reference proteome</keyword>
<dbReference type="RefSeq" id="XP_011642005.1">
    <property type="nucleotide sequence ID" value="XM_011643703.1"/>
</dbReference>
<proteinExistence type="predicted"/>
<evidence type="ECO:0000313" key="2">
    <source>
        <dbReference type="RefSeq" id="XP_011642005.1"/>
    </source>
</evidence>
<dbReference type="KEGG" id="pbar:105430242"/>
<sequence>MIKCIHCDCKLTIFLGINGLANHLLAFHGISDSTRTERENEKNNADIMMQQLNDKSSAKNDCAMENKKRQRSCYESIQDQPIMQTNILKQILRSETSNNDSLAPDVLTSQNVSKCLKLDEEIGRNIVDLRRMQHMTNESNTASSRVYREAYLPDTASEGNRCRYCKLIMQQMLKFVLWTI</sequence>
<organism evidence="1 2">
    <name type="scientific">Pogonomyrmex barbatus</name>
    <name type="common">red harvester ant</name>
    <dbReference type="NCBI Taxonomy" id="144034"/>
    <lineage>
        <taxon>Eukaryota</taxon>
        <taxon>Metazoa</taxon>
        <taxon>Ecdysozoa</taxon>
        <taxon>Arthropoda</taxon>
        <taxon>Hexapoda</taxon>
        <taxon>Insecta</taxon>
        <taxon>Pterygota</taxon>
        <taxon>Neoptera</taxon>
        <taxon>Endopterygota</taxon>
        <taxon>Hymenoptera</taxon>
        <taxon>Apocrita</taxon>
        <taxon>Aculeata</taxon>
        <taxon>Formicoidea</taxon>
        <taxon>Formicidae</taxon>
        <taxon>Myrmicinae</taxon>
        <taxon>Pogonomyrmex</taxon>
    </lineage>
</organism>
<accession>A0A6I9WQW8</accession>
<evidence type="ECO:0000313" key="1">
    <source>
        <dbReference type="Proteomes" id="UP000504615"/>
    </source>
</evidence>
<dbReference type="GeneID" id="105430242"/>
<protein>
    <submittedName>
        <fullName evidence="2">Uncharacterized protein LOC105430242 isoform X1</fullName>
    </submittedName>
</protein>
<reference evidence="2" key="1">
    <citation type="submission" date="2025-08" db="UniProtKB">
        <authorList>
            <consortium name="RefSeq"/>
        </authorList>
    </citation>
    <scope>IDENTIFICATION</scope>
</reference>
<dbReference type="OrthoDB" id="1607513at2759"/>
<name>A0A6I9WQW8_9HYME</name>
<dbReference type="AlphaFoldDB" id="A0A6I9WQW8"/>